<dbReference type="GO" id="GO:0015379">
    <property type="term" value="F:potassium:chloride symporter activity"/>
    <property type="evidence" value="ECO:0007669"/>
    <property type="project" value="InterPro"/>
</dbReference>
<feature type="transmembrane region" description="Helical" evidence="13">
    <location>
        <begin position="137"/>
        <end position="162"/>
    </location>
</feature>
<keyword evidence="10" id="KW-0406">Ion transport</keyword>
<dbReference type="KEGG" id="daf:Desaf_0295"/>
<name>F3YU46_DESAF</name>
<feature type="transmembrane region" description="Helical" evidence="13">
    <location>
        <begin position="7"/>
        <end position="30"/>
    </location>
</feature>
<evidence type="ECO:0000256" key="10">
    <source>
        <dbReference type="ARBA" id="ARBA00023065"/>
    </source>
</evidence>
<dbReference type="eggNOG" id="COG0168">
    <property type="taxonomic scope" value="Bacteria"/>
</dbReference>
<feature type="transmembrane region" description="Helical" evidence="13">
    <location>
        <begin position="76"/>
        <end position="94"/>
    </location>
</feature>
<evidence type="ECO:0000313" key="14">
    <source>
        <dbReference type="EMBL" id="EGJ48652.1"/>
    </source>
</evidence>
<feature type="transmembrane region" description="Helical" evidence="13">
    <location>
        <begin position="334"/>
        <end position="353"/>
    </location>
</feature>
<gene>
    <name evidence="14" type="ORF">Desaf_0295</name>
</gene>
<keyword evidence="7 13" id="KW-0812">Transmembrane</keyword>
<evidence type="ECO:0000256" key="6">
    <source>
        <dbReference type="ARBA" id="ARBA00022538"/>
    </source>
</evidence>
<keyword evidence="6" id="KW-0633">Potassium transport</keyword>
<feature type="transmembrane region" description="Helical" evidence="13">
    <location>
        <begin position="396"/>
        <end position="419"/>
    </location>
</feature>
<evidence type="ECO:0000256" key="2">
    <source>
        <dbReference type="ARBA" id="ARBA00009137"/>
    </source>
</evidence>
<evidence type="ECO:0000256" key="5">
    <source>
        <dbReference type="ARBA" id="ARBA00022519"/>
    </source>
</evidence>
<dbReference type="InterPro" id="IPR004772">
    <property type="entry name" value="TrkH"/>
</dbReference>
<feature type="transmembrane region" description="Helical" evidence="13">
    <location>
        <begin position="36"/>
        <end position="56"/>
    </location>
</feature>
<comment type="similarity">
    <text evidence="2">Belongs to the TrkH potassium transport family.</text>
</comment>
<keyword evidence="12" id="KW-0479">Metal-binding</keyword>
<sequence precursor="true">MRWDFIFFVTGALMACVGLSMLPALGFSLYYGEGGLMPLALSAGLTCMAGATLLLAFRERSRRAPLSHREGMAITALAWIAAGLCGALPFYFAGTFGNFTDCLFESLSGFTTTGASVLTDIEVQPRGLLFWRSLTHWLGGMGIIVLSLAILPFLGIGGMQLYKAEVPGPTPDKLRPRVKDTAAVLWKVYLLLTAAQTVLLMLGGMDFFDSLCHTFGTVATGGFSTKNASIGYYQSAYIELVITVFMLLAGVNFTLHYLALKGRLSDVWRNPELKFYLAIFLAFFAIITVSLTLSGGQDNLPRAALDSAFQTASILTTTGYATANFEVWPALTQAILLLCMFIGGSAGSTAGGMKCMRILLLLRQSYQEIIRLIHPRAVVHVKFGGRVVPGDVMGGVWGFSVLWLGLLFLSVFLVAASGVDLMTSFTSVLACIGNIGPGLGSVGPAENYAHLPTFAKWVLLWCMLLGRLEIYTVIVLFVPEFYRK</sequence>
<comment type="subcellular location">
    <subcellularLocation>
        <location evidence="1">Cell inner membrane</location>
        <topology evidence="1">Multi-pass membrane protein</topology>
    </subcellularLocation>
</comment>
<dbReference type="Pfam" id="PF02386">
    <property type="entry name" value="TrkH"/>
    <property type="match status" value="1"/>
</dbReference>
<feature type="transmembrane region" description="Helical" evidence="13">
    <location>
        <begin position="458"/>
        <end position="478"/>
    </location>
</feature>
<evidence type="ECO:0000313" key="15">
    <source>
        <dbReference type="Proteomes" id="UP000007844"/>
    </source>
</evidence>
<dbReference type="GO" id="GO:0005886">
    <property type="term" value="C:plasma membrane"/>
    <property type="evidence" value="ECO:0007669"/>
    <property type="project" value="UniProtKB-SubCell"/>
</dbReference>
<dbReference type="PROSITE" id="PS51257">
    <property type="entry name" value="PROKAR_LIPOPROTEIN"/>
    <property type="match status" value="1"/>
</dbReference>
<feature type="binding site" evidence="12">
    <location>
        <position position="112"/>
    </location>
    <ligand>
        <name>K(+)</name>
        <dbReference type="ChEBI" id="CHEBI:29103"/>
    </ligand>
</feature>
<keyword evidence="3" id="KW-0813">Transport</keyword>
<feature type="binding site" evidence="12">
    <location>
        <position position="318"/>
    </location>
    <ligand>
        <name>K(+)</name>
        <dbReference type="ChEBI" id="CHEBI:29103"/>
    </ligand>
</feature>
<dbReference type="Proteomes" id="UP000007844">
    <property type="component" value="Chromosome"/>
</dbReference>
<evidence type="ECO:0000256" key="12">
    <source>
        <dbReference type="PIRSR" id="PIRSR006247-1"/>
    </source>
</evidence>
<dbReference type="AlphaFoldDB" id="F3YU46"/>
<dbReference type="RefSeq" id="WP_014258508.1">
    <property type="nucleotide sequence ID" value="NC_016629.1"/>
</dbReference>
<organism evidence="14 15">
    <name type="scientific">Desulfocurvibacter africanus subsp. africanus str. Walvis Bay</name>
    <dbReference type="NCBI Taxonomy" id="690850"/>
    <lineage>
        <taxon>Bacteria</taxon>
        <taxon>Pseudomonadati</taxon>
        <taxon>Thermodesulfobacteriota</taxon>
        <taxon>Desulfovibrionia</taxon>
        <taxon>Desulfovibrionales</taxon>
        <taxon>Desulfovibrionaceae</taxon>
        <taxon>Desulfocurvibacter</taxon>
    </lineage>
</organism>
<keyword evidence="9 13" id="KW-1133">Transmembrane helix</keyword>
<dbReference type="HOGENOM" id="CLU_030708_0_2_7"/>
<accession>F3YU46</accession>
<feature type="binding site" evidence="12">
    <location>
        <position position="221"/>
    </location>
    <ligand>
        <name>K(+)</name>
        <dbReference type="ChEBI" id="CHEBI:29103"/>
    </ligand>
</feature>
<dbReference type="InterPro" id="IPR003445">
    <property type="entry name" value="Cat_transpt"/>
</dbReference>
<dbReference type="PANTHER" id="PTHR32024:SF2">
    <property type="entry name" value="TRK SYSTEM POTASSIUM UPTAKE PROTEIN TRKG-RELATED"/>
    <property type="match status" value="1"/>
</dbReference>
<dbReference type="STRING" id="690850.Desaf_0295"/>
<dbReference type="PANTHER" id="PTHR32024">
    <property type="entry name" value="TRK SYSTEM POTASSIUM UPTAKE PROTEIN TRKG-RELATED"/>
    <property type="match status" value="1"/>
</dbReference>
<dbReference type="PIRSF" id="PIRSF006247">
    <property type="entry name" value="TrkH"/>
    <property type="match status" value="1"/>
</dbReference>
<keyword evidence="15" id="KW-1185">Reference proteome</keyword>
<evidence type="ECO:0000256" key="1">
    <source>
        <dbReference type="ARBA" id="ARBA00004429"/>
    </source>
</evidence>
<feature type="transmembrane region" description="Helical" evidence="13">
    <location>
        <begin position="236"/>
        <end position="255"/>
    </location>
</feature>
<feature type="binding site" evidence="12">
    <location>
        <position position="317"/>
    </location>
    <ligand>
        <name>K(+)</name>
        <dbReference type="ChEBI" id="CHEBI:29103"/>
    </ligand>
</feature>
<evidence type="ECO:0000256" key="13">
    <source>
        <dbReference type="SAM" id="Phobius"/>
    </source>
</evidence>
<reference evidence="14 15" key="1">
    <citation type="journal article" date="2011" name="J. Bacteriol.">
        <title>Genome sequence of the mercury-methylating and pleomorphic Desulfovibrio africanus Strain Walvis Bay.</title>
        <authorList>
            <person name="Brown S.D."/>
            <person name="Wall J.D."/>
            <person name="Kucken A.M."/>
            <person name="Gilmour C.C."/>
            <person name="Podar M."/>
            <person name="Brandt C.C."/>
            <person name="Teshima H."/>
            <person name="Detter J.C."/>
            <person name="Han C.S."/>
            <person name="Land M.L."/>
            <person name="Lucas S."/>
            <person name="Han J."/>
            <person name="Pennacchio L."/>
            <person name="Nolan M."/>
            <person name="Pitluck S."/>
            <person name="Woyke T."/>
            <person name="Goodwin L."/>
            <person name="Palumbo A.V."/>
            <person name="Elias D.A."/>
        </authorList>
    </citation>
    <scope>NUCLEOTIDE SEQUENCE [LARGE SCALE GENOMIC DNA]</scope>
    <source>
        <strain evidence="14 15">Walvis Bay</strain>
    </source>
</reference>
<feature type="binding site" evidence="12">
    <location>
        <position position="434"/>
    </location>
    <ligand>
        <name>K(+)</name>
        <dbReference type="ChEBI" id="CHEBI:29103"/>
    </ligand>
</feature>
<dbReference type="NCBIfam" id="TIGR00933">
    <property type="entry name" value="2a38"/>
    <property type="match status" value="1"/>
</dbReference>
<evidence type="ECO:0000256" key="11">
    <source>
        <dbReference type="ARBA" id="ARBA00023136"/>
    </source>
</evidence>
<evidence type="ECO:0000256" key="9">
    <source>
        <dbReference type="ARBA" id="ARBA00022989"/>
    </source>
</evidence>
<feature type="transmembrane region" description="Helical" evidence="13">
    <location>
        <begin position="183"/>
        <end position="202"/>
    </location>
</feature>
<evidence type="ECO:0000256" key="7">
    <source>
        <dbReference type="ARBA" id="ARBA00022692"/>
    </source>
</evidence>
<evidence type="ECO:0000256" key="4">
    <source>
        <dbReference type="ARBA" id="ARBA00022475"/>
    </source>
</evidence>
<protein>
    <submittedName>
        <fullName evidence="14">Potassium uptake protein, TrkH family</fullName>
    </submittedName>
</protein>
<keyword evidence="4" id="KW-1003">Cell membrane</keyword>
<dbReference type="GO" id="GO:0046872">
    <property type="term" value="F:metal ion binding"/>
    <property type="evidence" value="ECO:0007669"/>
    <property type="project" value="UniProtKB-KW"/>
</dbReference>
<feature type="transmembrane region" description="Helical" evidence="13">
    <location>
        <begin position="275"/>
        <end position="293"/>
    </location>
</feature>
<dbReference type="EMBL" id="CP003221">
    <property type="protein sequence ID" value="EGJ48652.1"/>
    <property type="molecule type" value="Genomic_DNA"/>
</dbReference>
<keyword evidence="8 12" id="KW-0630">Potassium</keyword>
<keyword evidence="5" id="KW-0997">Cell inner membrane</keyword>
<evidence type="ECO:0000256" key="8">
    <source>
        <dbReference type="ARBA" id="ARBA00022958"/>
    </source>
</evidence>
<feature type="binding site" evidence="12">
    <location>
        <position position="113"/>
    </location>
    <ligand>
        <name>K(+)</name>
        <dbReference type="ChEBI" id="CHEBI:29103"/>
    </ligand>
</feature>
<keyword evidence="11 13" id="KW-0472">Membrane</keyword>
<proteinExistence type="inferred from homology"/>
<evidence type="ECO:0000256" key="3">
    <source>
        <dbReference type="ARBA" id="ARBA00022448"/>
    </source>
</evidence>